<dbReference type="SUPFAM" id="SSF52540">
    <property type="entry name" value="P-loop containing nucleoside triphosphate hydrolases"/>
    <property type="match status" value="1"/>
</dbReference>
<proteinExistence type="predicted"/>
<dbReference type="Pfam" id="PF13635">
    <property type="entry name" value="DUF4143"/>
    <property type="match status" value="1"/>
</dbReference>
<organism evidence="3 4">
    <name type="scientific">Chlorobium phaeovibrioides</name>
    <dbReference type="NCBI Taxonomy" id="1094"/>
    <lineage>
        <taxon>Bacteria</taxon>
        <taxon>Pseudomonadati</taxon>
        <taxon>Chlorobiota</taxon>
        <taxon>Chlorobiia</taxon>
        <taxon>Chlorobiales</taxon>
        <taxon>Chlorobiaceae</taxon>
        <taxon>Chlorobium/Pelodictyon group</taxon>
        <taxon>Chlorobium</taxon>
    </lineage>
</organism>
<evidence type="ECO:0000313" key="3">
    <source>
        <dbReference type="EMBL" id="RTY39469.1"/>
    </source>
</evidence>
<gene>
    <name evidence="3" type="ORF">EKD02_01995</name>
</gene>
<dbReference type="Proteomes" id="UP000279908">
    <property type="component" value="Unassembled WGS sequence"/>
</dbReference>
<dbReference type="RefSeq" id="WP_011890896.1">
    <property type="nucleotide sequence ID" value="NZ_RXYJ01000002.1"/>
</dbReference>
<evidence type="ECO:0000259" key="2">
    <source>
        <dbReference type="Pfam" id="PF13635"/>
    </source>
</evidence>
<dbReference type="InterPro" id="IPR041682">
    <property type="entry name" value="AAA_14"/>
</dbReference>
<evidence type="ECO:0000259" key="1">
    <source>
        <dbReference type="Pfam" id="PF13173"/>
    </source>
</evidence>
<dbReference type="EMBL" id="RXYK01000002">
    <property type="protein sequence ID" value="RTY39469.1"/>
    <property type="molecule type" value="Genomic_DNA"/>
</dbReference>
<comment type="caution">
    <text evidence="3">The sequence shown here is derived from an EMBL/GenBank/DDBJ whole genome shotgun (WGS) entry which is preliminary data.</text>
</comment>
<feature type="domain" description="AAA" evidence="1">
    <location>
        <begin position="19"/>
        <end position="136"/>
    </location>
</feature>
<keyword evidence="3" id="KW-0547">Nucleotide-binding</keyword>
<reference evidence="3 4" key="1">
    <citation type="submission" date="2018-12" db="EMBL/GenBank/DDBJ databases">
        <authorList>
            <person name="Lunina O.N."/>
            <person name="Grouzdev D.S."/>
            <person name="Gorlenko V.M."/>
            <person name="Savvichev A.S."/>
        </authorList>
    </citation>
    <scope>NUCLEOTIDE SEQUENCE [LARGE SCALE GENOMIC DNA]</scope>
    <source>
        <strain evidence="3 4">BrKhr-17</strain>
    </source>
</reference>
<name>A0A3S0L6K6_CHLPH</name>
<protein>
    <submittedName>
        <fullName evidence="3">ATP-binding protein</fullName>
    </submittedName>
</protein>
<dbReference type="PANTHER" id="PTHR43566:SF2">
    <property type="entry name" value="DUF4143 DOMAIN-CONTAINING PROTEIN"/>
    <property type="match status" value="1"/>
</dbReference>
<feature type="domain" description="DUF4143" evidence="2">
    <location>
        <begin position="199"/>
        <end position="358"/>
    </location>
</feature>
<dbReference type="Pfam" id="PF13173">
    <property type="entry name" value="AAA_14"/>
    <property type="match status" value="1"/>
</dbReference>
<dbReference type="AlphaFoldDB" id="A0A3S0L6K6"/>
<dbReference type="GO" id="GO:0005524">
    <property type="term" value="F:ATP binding"/>
    <property type="evidence" value="ECO:0007669"/>
    <property type="project" value="UniProtKB-KW"/>
</dbReference>
<dbReference type="InterPro" id="IPR025420">
    <property type="entry name" value="DUF4143"/>
</dbReference>
<dbReference type="PANTHER" id="PTHR43566">
    <property type="entry name" value="CONSERVED PROTEIN"/>
    <property type="match status" value="1"/>
</dbReference>
<evidence type="ECO:0000313" key="4">
    <source>
        <dbReference type="Proteomes" id="UP000279908"/>
    </source>
</evidence>
<dbReference type="InterPro" id="IPR027417">
    <property type="entry name" value="P-loop_NTPase"/>
</dbReference>
<dbReference type="OMA" id="LWHASYV"/>
<keyword evidence="3" id="KW-0067">ATP-binding</keyword>
<accession>A0A3S0L6K6</accession>
<sequence>MVYQKRTLERFFQQASLQFPVMLLTGPRQTGKTTFLKHLAGNDRAYATLDDPMLRALAREDPALFLQRFTTPVLIDEIQYAPQLLAHIKMAVDSEKEPGRFWLTGSQQFHLMKGVTESLAGRVGVLNLLGFSEREIRNDPFREPFLPTPELLEQRRNNPPLLLPELYRKIWTGSFPALHQEIPADHDLFYSSYVQTYLQRDVRDLANVGDESAFLRFLKSCAARTGQMLNIQDLCRNSNIHHATGKRWLSILENSGIVYLLEPWHTNVNKRVIKTPKLYFLDSGLAAWLTGWSSPVTLEAGAMSGAFLETWVVSEVIKSWWHNGKRAPLYYYRDKDANEVDLLIHQDGTLYPIEIKKSASPGKDATRHFRVLETLKQPIGHGCLISLTPTNAPITRTIDAVPIGML</sequence>